<dbReference type="Pfam" id="PF13528">
    <property type="entry name" value="Glyco_trans_1_3"/>
    <property type="match status" value="1"/>
</dbReference>
<organism evidence="8 9">
    <name type="scientific">Candidatus Yonathbacteria bacterium CG_4_9_14_0_8_um_filter_46_47</name>
    <dbReference type="NCBI Taxonomy" id="1975106"/>
    <lineage>
        <taxon>Bacteria</taxon>
        <taxon>Candidatus Yonathiibacteriota</taxon>
    </lineage>
</organism>
<evidence type="ECO:0000313" key="9">
    <source>
        <dbReference type="Proteomes" id="UP000229236"/>
    </source>
</evidence>
<gene>
    <name evidence="8" type="ORF">CO088_00420</name>
</gene>
<dbReference type="Proteomes" id="UP000229236">
    <property type="component" value="Unassembled WGS sequence"/>
</dbReference>
<dbReference type="Gene3D" id="3.40.50.2000">
    <property type="entry name" value="Glycogen Phosphorylase B"/>
    <property type="match status" value="1"/>
</dbReference>
<sequence>MKPRILFSVSSLGLGHATRTLSIIEVYMLTHDVHIVSSGNALTFLRYELGSDATFYDLEDYPPLQRGSGWRHYAYLAIDLTRTVFVIRKEHAFIAELVDRIRPICVVSDGRYGSYVSDVPSFLIVHQVSFAMPKGLGVFRGVIDRLNRMAFDNFDALFIPDYADPIDNLAGMLSHHPMLEHLEHHYVGILSSFRKRERTRDIDVLFSTGGFLANHKPGLAELLIEQAKKIRGKKVFVLGDANGGTRHIADDPTIEIIPLVSGDARHELFNRASFIVTRGGYTTIMDLVELGIRALLIPTSGQTEQEYLAMHLSMQNRFLAISGEDVNLEEGQFLQPLRSFDPAWKTELSVKRIIEIVEQATVPQFFSIVIPAHNEEAYIGETLRALSALQYPRDRFEVIVIDNGSTDQTLEFSQKVIGENGRVYVSERGVSKAKNFGLKQVSGQSDWTIFLDADTHIGPNLLQEMNRYLFKNRRRNISVGTTRVTPLENSSLKARAWFAFYNWGHKLTKTSFAIQFMRSSLRDKVRFDEEIHFAEDMKFISDLRKYGAFCYIDTENTLTSTRRFDTVGWLKQFIMWNWEALVLAKTSRRKGEYRAIR</sequence>
<feature type="domain" description="Glycosyl transferase family 28 C-terminal" evidence="7">
    <location>
        <begin position="267"/>
        <end position="322"/>
    </location>
</feature>
<evidence type="ECO:0000256" key="5">
    <source>
        <dbReference type="ARBA" id="ARBA00023136"/>
    </source>
</evidence>
<evidence type="ECO:0000259" key="6">
    <source>
        <dbReference type="Pfam" id="PF00535"/>
    </source>
</evidence>
<keyword evidence="2" id="KW-1003">Cell membrane</keyword>
<evidence type="ECO:0000256" key="4">
    <source>
        <dbReference type="ARBA" id="ARBA00022679"/>
    </source>
</evidence>
<comment type="caution">
    <text evidence="8">The sequence shown here is derived from an EMBL/GenBank/DDBJ whole genome shotgun (WGS) entry which is preliminary data.</text>
</comment>
<name>A0A2M8DA04_9BACT</name>
<reference evidence="9" key="1">
    <citation type="submission" date="2017-09" db="EMBL/GenBank/DDBJ databases">
        <title>Depth-based differentiation of microbial function through sediment-hosted aquifers and enrichment of novel symbionts in the deep terrestrial subsurface.</title>
        <authorList>
            <person name="Probst A.J."/>
            <person name="Ladd B."/>
            <person name="Jarett J.K."/>
            <person name="Geller-Mcgrath D.E."/>
            <person name="Sieber C.M.K."/>
            <person name="Emerson J.B."/>
            <person name="Anantharaman K."/>
            <person name="Thomas B.C."/>
            <person name="Malmstrom R."/>
            <person name="Stieglmeier M."/>
            <person name="Klingl A."/>
            <person name="Woyke T."/>
            <person name="Ryan C.M."/>
            <person name="Banfield J.F."/>
        </authorList>
    </citation>
    <scope>NUCLEOTIDE SEQUENCE [LARGE SCALE GENOMIC DNA]</scope>
</reference>
<dbReference type="GO" id="GO:0005886">
    <property type="term" value="C:plasma membrane"/>
    <property type="evidence" value="ECO:0007669"/>
    <property type="project" value="UniProtKB-SubCell"/>
</dbReference>
<protein>
    <recommendedName>
        <fullName evidence="10">Glycosyltransferase 2-like domain-containing protein</fullName>
    </recommendedName>
</protein>
<dbReference type="InterPro" id="IPR001173">
    <property type="entry name" value="Glyco_trans_2-like"/>
</dbReference>
<evidence type="ECO:0000313" key="8">
    <source>
        <dbReference type="EMBL" id="PJB83977.1"/>
    </source>
</evidence>
<evidence type="ECO:0000259" key="7">
    <source>
        <dbReference type="Pfam" id="PF04101"/>
    </source>
</evidence>
<dbReference type="PANTHER" id="PTHR43646:SF2">
    <property type="entry name" value="GLYCOSYLTRANSFERASE 2-LIKE DOMAIN-CONTAINING PROTEIN"/>
    <property type="match status" value="1"/>
</dbReference>
<dbReference type="SUPFAM" id="SSF53448">
    <property type="entry name" value="Nucleotide-diphospho-sugar transferases"/>
    <property type="match status" value="1"/>
</dbReference>
<dbReference type="AlphaFoldDB" id="A0A2M8DA04"/>
<evidence type="ECO:0000256" key="2">
    <source>
        <dbReference type="ARBA" id="ARBA00022475"/>
    </source>
</evidence>
<proteinExistence type="predicted"/>
<dbReference type="InterPro" id="IPR029044">
    <property type="entry name" value="Nucleotide-diphossugar_trans"/>
</dbReference>
<dbReference type="Pfam" id="PF00535">
    <property type="entry name" value="Glycos_transf_2"/>
    <property type="match status" value="1"/>
</dbReference>
<feature type="domain" description="Glycosyltransferase 2-like" evidence="6">
    <location>
        <begin position="367"/>
        <end position="519"/>
    </location>
</feature>
<dbReference type="Pfam" id="PF04101">
    <property type="entry name" value="Glyco_tran_28_C"/>
    <property type="match status" value="1"/>
</dbReference>
<dbReference type="GO" id="GO:0016758">
    <property type="term" value="F:hexosyltransferase activity"/>
    <property type="evidence" value="ECO:0007669"/>
    <property type="project" value="InterPro"/>
</dbReference>
<dbReference type="CDD" id="cd06423">
    <property type="entry name" value="CESA_like"/>
    <property type="match status" value="1"/>
</dbReference>
<dbReference type="PANTHER" id="PTHR43646">
    <property type="entry name" value="GLYCOSYLTRANSFERASE"/>
    <property type="match status" value="1"/>
</dbReference>
<evidence type="ECO:0000256" key="1">
    <source>
        <dbReference type="ARBA" id="ARBA00004236"/>
    </source>
</evidence>
<keyword evidence="4" id="KW-0808">Transferase</keyword>
<evidence type="ECO:0000256" key="3">
    <source>
        <dbReference type="ARBA" id="ARBA00022676"/>
    </source>
</evidence>
<keyword evidence="5" id="KW-0472">Membrane</keyword>
<evidence type="ECO:0008006" key="10">
    <source>
        <dbReference type="Google" id="ProtNLM"/>
    </source>
</evidence>
<comment type="subcellular location">
    <subcellularLocation>
        <location evidence="1">Cell membrane</location>
    </subcellularLocation>
</comment>
<dbReference type="SUPFAM" id="SSF53756">
    <property type="entry name" value="UDP-Glycosyltransferase/glycogen phosphorylase"/>
    <property type="match status" value="1"/>
</dbReference>
<dbReference type="EMBL" id="PFTM01000012">
    <property type="protein sequence ID" value="PJB83977.1"/>
    <property type="molecule type" value="Genomic_DNA"/>
</dbReference>
<accession>A0A2M8DA04</accession>
<keyword evidence="3" id="KW-0328">Glycosyltransferase</keyword>
<dbReference type="Gene3D" id="3.90.550.10">
    <property type="entry name" value="Spore Coat Polysaccharide Biosynthesis Protein SpsA, Chain A"/>
    <property type="match status" value="1"/>
</dbReference>
<dbReference type="InterPro" id="IPR007235">
    <property type="entry name" value="Glyco_trans_28_C"/>
</dbReference>